<organism evidence="9 10">
    <name type="scientific">Ciona intestinalis</name>
    <name type="common">Transparent sea squirt</name>
    <name type="synonym">Ascidia intestinalis</name>
    <dbReference type="NCBI Taxonomy" id="7719"/>
    <lineage>
        <taxon>Eukaryota</taxon>
        <taxon>Metazoa</taxon>
        <taxon>Chordata</taxon>
        <taxon>Tunicata</taxon>
        <taxon>Ascidiacea</taxon>
        <taxon>Phlebobranchia</taxon>
        <taxon>Cionidae</taxon>
        <taxon>Ciona</taxon>
    </lineage>
</organism>
<dbReference type="GO" id="GO:0007189">
    <property type="term" value="P:adenylate cyclase-activating G protein-coupled receptor signaling pathway"/>
    <property type="evidence" value="ECO:0000318"/>
    <property type="project" value="GO_Central"/>
</dbReference>
<dbReference type="SUPFAM" id="SSF81321">
    <property type="entry name" value="Family A G protein-coupled receptor-like"/>
    <property type="match status" value="1"/>
</dbReference>
<feature type="domain" description="G-protein coupled receptors family 1 profile" evidence="8">
    <location>
        <begin position="67"/>
        <end position="234"/>
    </location>
</feature>
<reference evidence="9" key="3">
    <citation type="submission" date="2025-08" db="UniProtKB">
        <authorList>
            <consortium name="Ensembl"/>
        </authorList>
    </citation>
    <scope>IDENTIFICATION</scope>
</reference>
<feature type="transmembrane region" description="Helical" evidence="7">
    <location>
        <begin position="85"/>
        <end position="108"/>
    </location>
</feature>
<keyword evidence="4 7" id="KW-1133">Transmembrane helix</keyword>
<keyword evidence="6" id="KW-0675">Receptor</keyword>
<evidence type="ECO:0000256" key="2">
    <source>
        <dbReference type="ARBA" id="ARBA00022475"/>
    </source>
</evidence>
<dbReference type="PANTHER" id="PTHR22750">
    <property type="entry name" value="G-PROTEIN COUPLED RECEPTOR"/>
    <property type="match status" value="1"/>
</dbReference>
<sequence length="234" mass="25247">MSNALGGRIFTEGSDAIGYGSSQGTNNSVIQDSILSNYIITPCQQDKAGAGSFEVVATVAGAGIGITNIVVIAAILWGGRKLHKATFFCICNLAVADMLAGFLLLWIFGLQKILLPFRTPQSELVQKSIWTMTVWSSMLSQLVIAIDRYCYVTKGSPGDGGISRSTRKSDIWGNRKRKRLIKAGIGLTWLVPIVTYALPVATAWNCVDSCFCVIPSNSTSDVFYMVCEPVQTCS</sequence>
<keyword evidence="3 6" id="KW-0812">Transmembrane</keyword>
<dbReference type="Proteomes" id="UP000008144">
    <property type="component" value="Chromosome 1"/>
</dbReference>
<comment type="similarity">
    <text evidence="6">Belongs to the G-protein coupled receptor 1 family.</text>
</comment>
<feature type="transmembrane region" description="Helical" evidence="7">
    <location>
        <begin position="128"/>
        <end position="146"/>
    </location>
</feature>
<evidence type="ECO:0000256" key="1">
    <source>
        <dbReference type="ARBA" id="ARBA00004651"/>
    </source>
</evidence>
<evidence type="ECO:0000256" key="3">
    <source>
        <dbReference type="ARBA" id="ARBA00022692"/>
    </source>
</evidence>
<comment type="subcellular location">
    <subcellularLocation>
        <location evidence="1">Cell membrane</location>
        <topology evidence="1">Multi-pass membrane protein</topology>
    </subcellularLocation>
</comment>
<dbReference type="PROSITE" id="PS50262">
    <property type="entry name" value="G_PROTEIN_RECEP_F1_2"/>
    <property type="match status" value="1"/>
</dbReference>
<dbReference type="PROSITE" id="PS00237">
    <property type="entry name" value="G_PROTEIN_RECEP_F1_1"/>
    <property type="match status" value="1"/>
</dbReference>
<evidence type="ECO:0000313" key="10">
    <source>
        <dbReference type="Proteomes" id="UP000008144"/>
    </source>
</evidence>
<reference evidence="9" key="2">
    <citation type="journal article" date="2008" name="Genome Biol.">
        <title>Improved genome assembly and evidence-based global gene model set for the chordate Ciona intestinalis: new insight into intron and operon populations.</title>
        <authorList>
            <person name="Satou Y."/>
            <person name="Mineta K."/>
            <person name="Ogasawara M."/>
            <person name="Sasakura Y."/>
            <person name="Shoguchi E."/>
            <person name="Ueno K."/>
            <person name="Yamada L."/>
            <person name="Matsumoto J."/>
            <person name="Wasserscheid J."/>
            <person name="Dewar K."/>
            <person name="Wiley G.B."/>
            <person name="Macmil S.L."/>
            <person name="Roe B.A."/>
            <person name="Zeller R.W."/>
            <person name="Hastings K.E."/>
            <person name="Lemaire P."/>
            <person name="Lindquist E."/>
            <person name="Endo T."/>
            <person name="Hotta K."/>
            <person name="Inaba K."/>
        </authorList>
    </citation>
    <scope>NUCLEOTIDE SEQUENCE [LARGE SCALE GENOMIC DNA]</scope>
    <source>
        <strain evidence="9">wild type</strain>
    </source>
</reference>
<dbReference type="GeneTree" id="ENSGT01140000282542"/>
<dbReference type="InterPro" id="IPR000276">
    <property type="entry name" value="GPCR_Rhodpsn"/>
</dbReference>
<dbReference type="InterPro" id="IPR017452">
    <property type="entry name" value="GPCR_Rhodpsn_7TM"/>
</dbReference>
<dbReference type="AlphaFoldDB" id="F6QGJ1"/>
<evidence type="ECO:0000256" key="5">
    <source>
        <dbReference type="ARBA" id="ARBA00023136"/>
    </source>
</evidence>
<feature type="transmembrane region" description="Helical" evidence="7">
    <location>
        <begin position="55"/>
        <end position="78"/>
    </location>
</feature>
<evidence type="ECO:0000256" key="7">
    <source>
        <dbReference type="SAM" id="Phobius"/>
    </source>
</evidence>
<dbReference type="GO" id="GO:0004930">
    <property type="term" value="F:G protein-coupled receptor activity"/>
    <property type="evidence" value="ECO:0000318"/>
    <property type="project" value="GO_Central"/>
</dbReference>
<evidence type="ECO:0000259" key="8">
    <source>
        <dbReference type="PROSITE" id="PS50262"/>
    </source>
</evidence>
<evidence type="ECO:0000313" key="9">
    <source>
        <dbReference type="Ensembl" id="ENSCINP00000025267.1"/>
    </source>
</evidence>
<keyword evidence="6" id="KW-0297">G-protein coupled receptor</keyword>
<dbReference type="HOGENOM" id="CLU_1187293_0_0_1"/>
<proteinExistence type="inferred from homology"/>
<dbReference type="GO" id="GO:0005886">
    <property type="term" value="C:plasma membrane"/>
    <property type="evidence" value="ECO:0000318"/>
    <property type="project" value="GO_Central"/>
</dbReference>
<evidence type="ECO:0000256" key="4">
    <source>
        <dbReference type="ARBA" id="ARBA00022989"/>
    </source>
</evidence>
<protein>
    <recommendedName>
        <fullName evidence="8">G-protein coupled receptors family 1 profile domain-containing protein</fullName>
    </recommendedName>
</protein>
<dbReference type="Gene3D" id="1.20.1070.10">
    <property type="entry name" value="Rhodopsin 7-helix transmembrane proteins"/>
    <property type="match status" value="1"/>
</dbReference>
<dbReference type="GO" id="GO:0005737">
    <property type="term" value="C:cytoplasm"/>
    <property type="evidence" value="ECO:0000318"/>
    <property type="project" value="GO_Central"/>
</dbReference>
<feature type="transmembrane region" description="Helical" evidence="7">
    <location>
        <begin position="183"/>
        <end position="204"/>
    </location>
</feature>
<keyword evidence="10" id="KW-1185">Reference proteome</keyword>
<dbReference type="InParanoid" id="F6QGJ1"/>
<evidence type="ECO:0000256" key="6">
    <source>
        <dbReference type="RuleBase" id="RU000688"/>
    </source>
</evidence>
<dbReference type="EMBL" id="EAAA01000017">
    <property type="status" value="NOT_ANNOTATED_CDS"/>
    <property type="molecule type" value="Genomic_DNA"/>
</dbReference>
<accession>F6QGJ1</accession>
<dbReference type="Pfam" id="PF00001">
    <property type="entry name" value="7tm_1"/>
    <property type="match status" value="1"/>
</dbReference>
<keyword evidence="5 7" id="KW-0472">Membrane</keyword>
<name>F6QGJ1_CIOIN</name>
<dbReference type="Ensembl" id="ENSCINT00000025513.1">
    <property type="protein sequence ID" value="ENSCINP00000025267.1"/>
    <property type="gene ID" value="ENSCING00000013857.1"/>
</dbReference>
<reference evidence="9" key="4">
    <citation type="submission" date="2025-09" db="UniProtKB">
        <authorList>
            <consortium name="Ensembl"/>
        </authorList>
    </citation>
    <scope>IDENTIFICATION</scope>
</reference>
<keyword evidence="6" id="KW-0807">Transducer</keyword>
<reference evidence="10" key="1">
    <citation type="journal article" date="2002" name="Science">
        <title>The draft genome of Ciona intestinalis: insights into chordate and vertebrate origins.</title>
        <authorList>
            <person name="Dehal P."/>
            <person name="Satou Y."/>
            <person name="Campbell R.K."/>
            <person name="Chapman J."/>
            <person name="Degnan B."/>
            <person name="De Tomaso A."/>
            <person name="Davidson B."/>
            <person name="Di Gregorio A."/>
            <person name="Gelpke M."/>
            <person name="Goodstein D.M."/>
            <person name="Harafuji N."/>
            <person name="Hastings K.E."/>
            <person name="Ho I."/>
            <person name="Hotta K."/>
            <person name="Huang W."/>
            <person name="Kawashima T."/>
            <person name="Lemaire P."/>
            <person name="Martinez D."/>
            <person name="Meinertzhagen I.A."/>
            <person name="Necula S."/>
            <person name="Nonaka M."/>
            <person name="Putnam N."/>
            <person name="Rash S."/>
            <person name="Saiga H."/>
            <person name="Satake M."/>
            <person name="Terry A."/>
            <person name="Yamada L."/>
            <person name="Wang H.G."/>
            <person name="Awazu S."/>
            <person name="Azumi K."/>
            <person name="Boore J."/>
            <person name="Branno M."/>
            <person name="Chin-Bow S."/>
            <person name="DeSantis R."/>
            <person name="Doyle S."/>
            <person name="Francino P."/>
            <person name="Keys D.N."/>
            <person name="Haga S."/>
            <person name="Hayashi H."/>
            <person name="Hino K."/>
            <person name="Imai K.S."/>
            <person name="Inaba K."/>
            <person name="Kano S."/>
            <person name="Kobayashi K."/>
            <person name="Kobayashi M."/>
            <person name="Lee B.I."/>
            <person name="Makabe K.W."/>
            <person name="Manohar C."/>
            <person name="Matassi G."/>
            <person name="Medina M."/>
            <person name="Mochizuki Y."/>
            <person name="Mount S."/>
            <person name="Morishita T."/>
            <person name="Miura S."/>
            <person name="Nakayama A."/>
            <person name="Nishizaka S."/>
            <person name="Nomoto H."/>
            <person name="Ohta F."/>
            <person name="Oishi K."/>
            <person name="Rigoutsos I."/>
            <person name="Sano M."/>
            <person name="Sasaki A."/>
            <person name="Sasakura Y."/>
            <person name="Shoguchi E."/>
            <person name="Shin-i T."/>
            <person name="Spagnuolo A."/>
            <person name="Stainier D."/>
            <person name="Suzuki M.M."/>
            <person name="Tassy O."/>
            <person name="Takatori N."/>
            <person name="Tokuoka M."/>
            <person name="Yagi K."/>
            <person name="Yoshizaki F."/>
            <person name="Wada S."/>
            <person name="Zhang C."/>
            <person name="Hyatt P.D."/>
            <person name="Larimer F."/>
            <person name="Detter C."/>
            <person name="Doggett N."/>
            <person name="Glavina T."/>
            <person name="Hawkins T."/>
            <person name="Richardson P."/>
            <person name="Lucas S."/>
            <person name="Kohara Y."/>
            <person name="Levine M."/>
            <person name="Satoh N."/>
            <person name="Rokhsar D.S."/>
        </authorList>
    </citation>
    <scope>NUCLEOTIDE SEQUENCE [LARGE SCALE GENOMIC DNA]</scope>
</reference>
<keyword evidence="2" id="KW-1003">Cell membrane</keyword>
<dbReference type="PRINTS" id="PR00237">
    <property type="entry name" value="GPCRRHODOPSN"/>
</dbReference>